<dbReference type="PANTHER" id="PTHR44757:SF2">
    <property type="entry name" value="BIOFILM ARCHITECTURE MAINTENANCE PROTEIN MBAA"/>
    <property type="match status" value="1"/>
</dbReference>
<dbReference type="Pfam" id="PF00989">
    <property type="entry name" value="PAS"/>
    <property type="match status" value="1"/>
</dbReference>
<sequence>MVIQYRKGWLLMQGSSGNGHRYSCGSTKSARRCEIEMSVSTQPDIYRLIVEQMADAIIYADTEGIIRGWNAAAEALFGYPRGEITGQKLDLIIPERLRAAHWTGFDRAMARGATQHGGRAIVTRSLTSAGDTIYVEMSFAVVNDGEGKTIGAVAMARDATQRHHDDRTLREQLAALQKLHSDASA</sequence>
<accession>A0A916J6D7</accession>
<dbReference type="SUPFAM" id="SSF55785">
    <property type="entry name" value="PYP-like sensor domain (PAS domain)"/>
    <property type="match status" value="1"/>
</dbReference>
<evidence type="ECO:0000259" key="1">
    <source>
        <dbReference type="PROSITE" id="PS50112"/>
    </source>
</evidence>
<dbReference type="PANTHER" id="PTHR44757">
    <property type="entry name" value="DIGUANYLATE CYCLASE DGCP"/>
    <property type="match status" value="1"/>
</dbReference>
<organism evidence="3 4">
    <name type="scientific">Georgfuchsia toluolica</name>
    <dbReference type="NCBI Taxonomy" id="424218"/>
    <lineage>
        <taxon>Bacteria</taxon>
        <taxon>Pseudomonadati</taxon>
        <taxon>Pseudomonadota</taxon>
        <taxon>Betaproteobacteria</taxon>
        <taxon>Nitrosomonadales</taxon>
        <taxon>Sterolibacteriaceae</taxon>
        <taxon>Georgfuchsia</taxon>
    </lineage>
</organism>
<dbReference type="PROSITE" id="PS50113">
    <property type="entry name" value="PAC"/>
    <property type="match status" value="1"/>
</dbReference>
<dbReference type="GO" id="GO:0006355">
    <property type="term" value="P:regulation of DNA-templated transcription"/>
    <property type="evidence" value="ECO:0007669"/>
    <property type="project" value="InterPro"/>
</dbReference>
<dbReference type="PROSITE" id="PS50112">
    <property type="entry name" value="PAS"/>
    <property type="match status" value="1"/>
</dbReference>
<dbReference type="CDD" id="cd00130">
    <property type="entry name" value="PAS"/>
    <property type="match status" value="1"/>
</dbReference>
<dbReference type="SMART" id="SM00091">
    <property type="entry name" value="PAS"/>
    <property type="match status" value="1"/>
</dbReference>
<keyword evidence="4" id="KW-1185">Reference proteome</keyword>
<gene>
    <name evidence="3" type="ORF">GTOL_12959</name>
</gene>
<protein>
    <recommendedName>
        <fullName evidence="5">PAS domain S-box protein</fullName>
    </recommendedName>
</protein>
<dbReference type="EMBL" id="CAJQUM010000001">
    <property type="protein sequence ID" value="CAG4885076.1"/>
    <property type="molecule type" value="Genomic_DNA"/>
</dbReference>
<feature type="domain" description="PAS" evidence="1">
    <location>
        <begin position="42"/>
        <end position="112"/>
    </location>
</feature>
<feature type="domain" description="PAC" evidence="2">
    <location>
        <begin position="119"/>
        <end position="171"/>
    </location>
</feature>
<dbReference type="InterPro" id="IPR013767">
    <property type="entry name" value="PAS_fold"/>
</dbReference>
<evidence type="ECO:0000259" key="2">
    <source>
        <dbReference type="PROSITE" id="PS50113"/>
    </source>
</evidence>
<proteinExistence type="predicted"/>
<dbReference type="InterPro" id="IPR000700">
    <property type="entry name" value="PAS-assoc_C"/>
</dbReference>
<dbReference type="InterPro" id="IPR052155">
    <property type="entry name" value="Biofilm_reg_signaling"/>
</dbReference>
<name>A0A916J6D7_9PROT</name>
<dbReference type="Gene3D" id="3.30.450.20">
    <property type="entry name" value="PAS domain"/>
    <property type="match status" value="1"/>
</dbReference>
<dbReference type="InterPro" id="IPR035965">
    <property type="entry name" value="PAS-like_dom_sf"/>
</dbReference>
<dbReference type="NCBIfam" id="TIGR00229">
    <property type="entry name" value="sensory_box"/>
    <property type="match status" value="1"/>
</dbReference>
<reference evidence="3" key="1">
    <citation type="submission" date="2021-04" db="EMBL/GenBank/DDBJ databases">
        <authorList>
            <person name="Hornung B."/>
        </authorList>
    </citation>
    <scope>NUCLEOTIDE SEQUENCE</scope>
    <source>
        <strain evidence="3">G5G6</strain>
    </source>
</reference>
<dbReference type="AlphaFoldDB" id="A0A916J6D7"/>
<dbReference type="InterPro" id="IPR000014">
    <property type="entry name" value="PAS"/>
</dbReference>
<evidence type="ECO:0008006" key="5">
    <source>
        <dbReference type="Google" id="ProtNLM"/>
    </source>
</evidence>
<comment type="caution">
    <text evidence="3">The sequence shown here is derived from an EMBL/GenBank/DDBJ whole genome shotgun (WGS) entry which is preliminary data.</text>
</comment>
<evidence type="ECO:0000313" key="4">
    <source>
        <dbReference type="Proteomes" id="UP000742786"/>
    </source>
</evidence>
<evidence type="ECO:0000313" key="3">
    <source>
        <dbReference type="EMBL" id="CAG4885076.1"/>
    </source>
</evidence>
<dbReference type="Proteomes" id="UP000742786">
    <property type="component" value="Unassembled WGS sequence"/>
</dbReference>